<dbReference type="Proteomes" id="UP000587462">
    <property type="component" value="Unassembled WGS sequence"/>
</dbReference>
<reference evidence="2 3" key="1">
    <citation type="submission" date="2020-04" db="EMBL/GenBank/DDBJ databases">
        <title>Draft Genome Sequence of Streptomyces morookaense DSM 40503, an 8-azaguanine-producing strain.</title>
        <authorList>
            <person name="Qi J."/>
            <person name="Gao J.-M."/>
        </authorList>
    </citation>
    <scope>NUCLEOTIDE SEQUENCE [LARGE SCALE GENOMIC DNA]</scope>
    <source>
        <strain evidence="2 3">DSM 40503</strain>
    </source>
</reference>
<organism evidence="2 3">
    <name type="scientific">Streptomyces morookaense</name>
    <name type="common">Streptoverticillium morookaense</name>
    <dbReference type="NCBI Taxonomy" id="1970"/>
    <lineage>
        <taxon>Bacteria</taxon>
        <taxon>Bacillati</taxon>
        <taxon>Actinomycetota</taxon>
        <taxon>Actinomycetes</taxon>
        <taxon>Kitasatosporales</taxon>
        <taxon>Streptomycetaceae</taxon>
        <taxon>Streptomyces</taxon>
    </lineage>
</organism>
<feature type="domain" description="N-acetyltransferase" evidence="1">
    <location>
        <begin position="142"/>
        <end position="287"/>
    </location>
</feature>
<sequence length="310" mass="32232">MACPRQEEKGVCGTRCAAGAPAAARICAVREINSLEELAACCRGDSLCRWAAQRLGEGNRAWASADGRALAVAGRALSMRDRLAVWGDPRSAVPLVRAVLDELGPAYRPLGDRTLIDALAAELPGLTCSPAFGWMDRTRPGPSLPSAGAAQWLPRNALDEASAVVAAGFPDSYAQPGGPGAGRWAGVRDGAGRLVAVGALAWSAPTVGLLSGIAVLPEARGRGLARQVCALLLDEALTRHGTAALMVDDDNPAALHLYRSLGLRYRPLRAAGLRGPETSCDSVRSPSRGRGTVRPLGAVLRGGRRLRGKG</sequence>
<evidence type="ECO:0000313" key="2">
    <source>
        <dbReference type="EMBL" id="NVK81346.1"/>
    </source>
</evidence>
<accession>A0A7Y7EAC4</accession>
<dbReference type="GO" id="GO:0016747">
    <property type="term" value="F:acyltransferase activity, transferring groups other than amino-acyl groups"/>
    <property type="evidence" value="ECO:0007669"/>
    <property type="project" value="InterPro"/>
</dbReference>
<dbReference type="CDD" id="cd04301">
    <property type="entry name" value="NAT_SF"/>
    <property type="match status" value="1"/>
</dbReference>
<proteinExistence type="predicted"/>
<dbReference type="SUPFAM" id="SSF55729">
    <property type="entry name" value="Acyl-CoA N-acyltransferases (Nat)"/>
    <property type="match status" value="1"/>
</dbReference>
<dbReference type="InterPro" id="IPR016181">
    <property type="entry name" value="Acyl_CoA_acyltransferase"/>
</dbReference>
<keyword evidence="2" id="KW-0808">Transferase</keyword>
<dbReference type="PROSITE" id="PS51186">
    <property type="entry name" value="GNAT"/>
    <property type="match status" value="1"/>
</dbReference>
<dbReference type="Pfam" id="PF00583">
    <property type="entry name" value="Acetyltransf_1"/>
    <property type="match status" value="1"/>
</dbReference>
<protein>
    <submittedName>
        <fullName evidence="2">GNAT family N-acetyltransferase</fullName>
    </submittedName>
</protein>
<gene>
    <name evidence="2" type="ORF">HG542_27355</name>
</gene>
<name>A0A7Y7EAC4_STRMO</name>
<comment type="caution">
    <text evidence="2">The sequence shown here is derived from an EMBL/GenBank/DDBJ whole genome shotgun (WGS) entry which is preliminary data.</text>
</comment>
<dbReference type="AlphaFoldDB" id="A0A7Y7EAC4"/>
<dbReference type="InterPro" id="IPR000182">
    <property type="entry name" value="GNAT_dom"/>
</dbReference>
<evidence type="ECO:0000259" key="1">
    <source>
        <dbReference type="PROSITE" id="PS51186"/>
    </source>
</evidence>
<keyword evidence="3" id="KW-1185">Reference proteome</keyword>
<dbReference type="Gene3D" id="3.40.630.30">
    <property type="match status" value="1"/>
</dbReference>
<evidence type="ECO:0000313" key="3">
    <source>
        <dbReference type="Proteomes" id="UP000587462"/>
    </source>
</evidence>
<dbReference type="EMBL" id="JABBXF010000077">
    <property type="protein sequence ID" value="NVK81346.1"/>
    <property type="molecule type" value="Genomic_DNA"/>
</dbReference>